<reference evidence="3" key="1">
    <citation type="submission" date="2017-12" db="EMBL/GenBank/DDBJ databases">
        <title>Draft genome sequence of Telmatospirillum siberiense 26-4b1T, an acidotolerant peatland alphaproteobacterium potentially involved in sulfur cycling.</title>
        <authorList>
            <person name="Hausmann B."/>
            <person name="Pjevac P."/>
            <person name="Schreck K."/>
            <person name="Herbold C.W."/>
            <person name="Daims H."/>
            <person name="Wagner M."/>
            <person name="Pester M."/>
            <person name="Loy A."/>
        </authorList>
    </citation>
    <scope>NUCLEOTIDE SEQUENCE [LARGE SCALE GENOMIC DNA]</scope>
    <source>
        <strain evidence="3">26-4b1</strain>
    </source>
</reference>
<dbReference type="PANTHER" id="PTHR43155">
    <property type="entry name" value="CYCLIC DI-GMP PHOSPHODIESTERASE PA4108-RELATED"/>
    <property type="match status" value="1"/>
</dbReference>
<sequence>MVGDPALSASRTAPLRFNLNSFLLALSTMLDFVESDLLGVASNHGRRVAYITARLIERAGLSDAEIFDAVALALLHDNGLTEALLTSSALPVNVERMRHAENLTAHCEIGEHNLAAFPFLTEVRGAIKHHHEQYDGQGFFGLAGEDIPLAARIIGFADYVDLLFDFSTPDQANREKIADAVAGMRSQAFSPRNCDLFDEIAAKPAFWLDLQDDFIDQALKERVPDIWQELSWDRILEISRVFSRIVDCKSQFTQRHSSGLEEKAARMAEFYQFDHETNIKVRIAASLHDIGKLAIPNSILDKPDRLTPFEFRKMQEHTYYTRRCLERIEGFADITEWAANHHERLDGSGYPLGLTAGRLDFNSRLMACLDIYQALTEERPYRRSLPHREAMAILRPQAEDGLLEKGIVADLDQVFAPPA</sequence>
<dbReference type="SUPFAM" id="SSF109604">
    <property type="entry name" value="HD-domain/PDEase-like"/>
    <property type="match status" value="2"/>
</dbReference>
<evidence type="ECO:0000313" key="3">
    <source>
        <dbReference type="Proteomes" id="UP000233293"/>
    </source>
</evidence>
<protein>
    <submittedName>
        <fullName evidence="2">HD family phosphohydrolase</fullName>
    </submittedName>
</protein>
<feature type="domain" description="HD-GYP" evidence="1">
    <location>
        <begin position="231"/>
        <end position="419"/>
    </location>
</feature>
<keyword evidence="3" id="KW-1185">Reference proteome</keyword>
<evidence type="ECO:0000259" key="1">
    <source>
        <dbReference type="PROSITE" id="PS51832"/>
    </source>
</evidence>
<dbReference type="Proteomes" id="UP000233293">
    <property type="component" value="Unassembled WGS sequence"/>
</dbReference>
<dbReference type="InterPro" id="IPR003607">
    <property type="entry name" value="HD/PDEase_dom"/>
</dbReference>
<dbReference type="SMART" id="SM00471">
    <property type="entry name" value="HDc"/>
    <property type="match status" value="2"/>
</dbReference>
<dbReference type="Pfam" id="PF13487">
    <property type="entry name" value="HD_5"/>
    <property type="match status" value="2"/>
</dbReference>
<gene>
    <name evidence="2" type="ORF">CWS72_16005</name>
</gene>
<dbReference type="Gene3D" id="1.10.3210.10">
    <property type="entry name" value="Hypothetical protein af1432"/>
    <property type="match status" value="2"/>
</dbReference>
<proteinExistence type="predicted"/>
<name>A0A2N3PT32_9PROT</name>
<feature type="domain" description="HD-GYP" evidence="1">
    <location>
        <begin position="19"/>
        <end position="213"/>
    </location>
</feature>
<dbReference type="PROSITE" id="PS51832">
    <property type="entry name" value="HD_GYP"/>
    <property type="match status" value="2"/>
</dbReference>
<dbReference type="InterPro" id="IPR037522">
    <property type="entry name" value="HD_GYP_dom"/>
</dbReference>
<comment type="caution">
    <text evidence="2">The sequence shown here is derived from an EMBL/GenBank/DDBJ whole genome shotgun (WGS) entry which is preliminary data.</text>
</comment>
<dbReference type="PANTHER" id="PTHR43155:SF1">
    <property type="entry name" value="3'3'-CGAMP-SPECIFIC PHOSPHODIESTERASE 1"/>
    <property type="match status" value="1"/>
</dbReference>
<dbReference type="CDD" id="cd00077">
    <property type="entry name" value="HDc"/>
    <property type="match status" value="2"/>
</dbReference>
<dbReference type="AlphaFoldDB" id="A0A2N3PT32"/>
<dbReference type="GO" id="GO:0008081">
    <property type="term" value="F:phosphoric diester hydrolase activity"/>
    <property type="evidence" value="ECO:0007669"/>
    <property type="project" value="UniProtKB-ARBA"/>
</dbReference>
<keyword evidence="2" id="KW-0378">Hydrolase</keyword>
<evidence type="ECO:0000313" key="2">
    <source>
        <dbReference type="EMBL" id="PKU23565.1"/>
    </source>
</evidence>
<dbReference type="EMBL" id="PIUM01000019">
    <property type="protein sequence ID" value="PKU23565.1"/>
    <property type="molecule type" value="Genomic_DNA"/>
</dbReference>
<organism evidence="2 3">
    <name type="scientific">Telmatospirillum siberiense</name>
    <dbReference type="NCBI Taxonomy" id="382514"/>
    <lineage>
        <taxon>Bacteria</taxon>
        <taxon>Pseudomonadati</taxon>
        <taxon>Pseudomonadota</taxon>
        <taxon>Alphaproteobacteria</taxon>
        <taxon>Rhodospirillales</taxon>
        <taxon>Rhodospirillaceae</taxon>
        <taxon>Telmatospirillum</taxon>
    </lineage>
</organism>
<accession>A0A2N3PT32</accession>